<dbReference type="AlphaFoldDB" id="A0A428ZAD8"/>
<organism evidence="2 3">
    <name type="scientific">Kibdelosporangium aridum</name>
    <dbReference type="NCBI Taxonomy" id="2030"/>
    <lineage>
        <taxon>Bacteria</taxon>
        <taxon>Bacillati</taxon>
        <taxon>Actinomycetota</taxon>
        <taxon>Actinomycetes</taxon>
        <taxon>Pseudonocardiales</taxon>
        <taxon>Pseudonocardiaceae</taxon>
        <taxon>Kibdelosporangium</taxon>
    </lineage>
</organism>
<dbReference type="RefSeq" id="WP_037267160.1">
    <property type="nucleotide sequence ID" value="NZ_QHKI01000014.1"/>
</dbReference>
<proteinExistence type="predicted"/>
<comment type="caution">
    <text evidence="2">The sequence shown here is derived from an EMBL/GenBank/DDBJ whole genome shotgun (WGS) entry which is preliminary data.</text>
</comment>
<evidence type="ECO:0000313" key="3">
    <source>
        <dbReference type="Proteomes" id="UP000287547"/>
    </source>
</evidence>
<dbReference type="Proteomes" id="UP000287547">
    <property type="component" value="Unassembled WGS sequence"/>
</dbReference>
<reference evidence="2 3" key="1">
    <citation type="submission" date="2018-05" db="EMBL/GenBank/DDBJ databases">
        <title>Evolution of GPA BGCs.</title>
        <authorList>
            <person name="Waglechner N."/>
            <person name="Wright G.D."/>
        </authorList>
    </citation>
    <scope>NUCLEOTIDE SEQUENCE [LARGE SCALE GENOMIC DNA]</scope>
    <source>
        <strain evidence="2 3">A82846</strain>
    </source>
</reference>
<feature type="region of interest" description="Disordered" evidence="1">
    <location>
        <begin position="71"/>
        <end position="90"/>
    </location>
</feature>
<sequence length="90" mass="9340">MPRLQLLLALFLPVALILLTSTTSDAIVLAVIAGVAILLSIGVPPTAVPAQVRAISLQERARQSVFLRLRDPDAAGRPRPRAPGAALAAA</sequence>
<dbReference type="InterPro" id="IPR045635">
    <property type="entry name" value="DUF6412"/>
</dbReference>
<dbReference type="Pfam" id="PF19950">
    <property type="entry name" value="DUF6412"/>
    <property type="match status" value="1"/>
</dbReference>
<gene>
    <name evidence="2" type="ORF">DMH04_19405</name>
</gene>
<protein>
    <submittedName>
        <fullName evidence="2">Uncharacterized protein</fullName>
    </submittedName>
</protein>
<dbReference type="EMBL" id="QHKI01000014">
    <property type="protein sequence ID" value="RSM85019.1"/>
    <property type="molecule type" value="Genomic_DNA"/>
</dbReference>
<accession>A0A428ZAD8</accession>
<name>A0A428ZAD8_KIBAR</name>
<evidence type="ECO:0000313" key="2">
    <source>
        <dbReference type="EMBL" id="RSM85019.1"/>
    </source>
</evidence>
<evidence type="ECO:0000256" key="1">
    <source>
        <dbReference type="SAM" id="MobiDB-lite"/>
    </source>
</evidence>